<sequence>MRFEAPESLSEQIAQHLGKKIITGNLKPRERVQELRIAAELNVSRGSVREALLILERRHLVKIYPRKGAVVSELSISLANALYDMYINLLTMLVRQVTERWRDQELAPFQRQLIQINQLADQSEIDFDGLIEAGFGLMNLCFPIVKNPFLQETLENLKPALSRTYFIVLSLRRHELKQTLTFYSDVVAAVRERNQAKVNHIIKAYGEHQRSLVLSVLGELAEAAALVS</sequence>
<protein>
    <submittedName>
        <fullName evidence="5">Transcriptional regulator</fullName>
    </submittedName>
</protein>
<dbReference type="InterPro" id="IPR036388">
    <property type="entry name" value="WH-like_DNA-bd_sf"/>
</dbReference>
<dbReference type="SMART" id="SM00345">
    <property type="entry name" value="HTH_GNTR"/>
    <property type="match status" value="1"/>
</dbReference>
<keyword evidence="3" id="KW-0804">Transcription</keyword>
<dbReference type="EMBL" id="CP021425">
    <property type="protein sequence ID" value="ARU57462.1"/>
    <property type="molecule type" value="Genomic_DNA"/>
</dbReference>
<dbReference type="InterPro" id="IPR000524">
    <property type="entry name" value="Tscrpt_reg_HTH_GntR"/>
</dbReference>
<dbReference type="RefSeq" id="WP_087462357.1">
    <property type="nucleotide sequence ID" value="NZ_CP021425.1"/>
</dbReference>
<proteinExistence type="predicted"/>
<dbReference type="GO" id="GO:0003700">
    <property type="term" value="F:DNA-binding transcription factor activity"/>
    <property type="evidence" value="ECO:0007669"/>
    <property type="project" value="InterPro"/>
</dbReference>
<dbReference type="Pfam" id="PF07729">
    <property type="entry name" value="FCD"/>
    <property type="match status" value="1"/>
</dbReference>
<dbReference type="InterPro" id="IPR011711">
    <property type="entry name" value="GntR_C"/>
</dbReference>
<dbReference type="Gene3D" id="1.10.10.10">
    <property type="entry name" value="Winged helix-like DNA-binding domain superfamily/Winged helix DNA-binding domain"/>
    <property type="match status" value="1"/>
</dbReference>
<evidence type="ECO:0000256" key="2">
    <source>
        <dbReference type="ARBA" id="ARBA00023125"/>
    </source>
</evidence>
<accession>A0A1Y0IAB0</accession>
<evidence type="ECO:0000256" key="1">
    <source>
        <dbReference type="ARBA" id="ARBA00023015"/>
    </source>
</evidence>
<gene>
    <name evidence="5" type="ORF">OLMES_3424</name>
</gene>
<dbReference type="Pfam" id="PF00392">
    <property type="entry name" value="GntR"/>
    <property type="match status" value="1"/>
</dbReference>
<dbReference type="CDD" id="cd07377">
    <property type="entry name" value="WHTH_GntR"/>
    <property type="match status" value="1"/>
</dbReference>
<keyword evidence="1" id="KW-0805">Transcription regulation</keyword>
<dbReference type="Proteomes" id="UP000196027">
    <property type="component" value="Chromosome"/>
</dbReference>
<dbReference type="PROSITE" id="PS50949">
    <property type="entry name" value="HTH_GNTR"/>
    <property type="match status" value="1"/>
</dbReference>
<dbReference type="PANTHER" id="PTHR43537">
    <property type="entry name" value="TRANSCRIPTIONAL REGULATOR, GNTR FAMILY"/>
    <property type="match status" value="1"/>
</dbReference>
<dbReference type="OrthoDB" id="8066003at2"/>
<feature type="domain" description="HTH gntR-type" evidence="4">
    <location>
        <begin position="7"/>
        <end position="74"/>
    </location>
</feature>
<dbReference type="InterPro" id="IPR008920">
    <property type="entry name" value="TF_FadR/GntR_C"/>
</dbReference>
<name>A0A1Y0IAB0_9GAMM</name>
<evidence type="ECO:0000313" key="5">
    <source>
        <dbReference type="EMBL" id="ARU57462.1"/>
    </source>
</evidence>
<evidence type="ECO:0000259" key="4">
    <source>
        <dbReference type="PROSITE" id="PS50949"/>
    </source>
</evidence>
<dbReference type="Gene3D" id="1.20.120.530">
    <property type="entry name" value="GntR ligand-binding domain-like"/>
    <property type="match status" value="1"/>
</dbReference>
<dbReference type="PANTHER" id="PTHR43537:SF24">
    <property type="entry name" value="GLUCONATE OPERON TRANSCRIPTIONAL REPRESSOR"/>
    <property type="match status" value="1"/>
</dbReference>
<dbReference type="InterPro" id="IPR036390">
    <property type="entry name" value="WH_DNA-bd_sf"/>
</dbReference>
<dbReference type="AlphaFoldDB" id="A0A1Y0IAB0"/>
<keyword evidence="6" id="KW-1185">Reference proteome</keyword>
<dbReference type="SUPFAM" id="SSF46785">
    <property type="entry name" value="Winged helix' DNA-binding domain"/>
    <property type="match status" value="1"/>
</dbReference>
<keyword evidence="2" id="KW-0238">DNA-binding</keyword>
<reference evidence="5 6" key="1">
    <citation type="submission" date="2017-05" db="EMBL/GenBank/DDBJ databases">
        <title>Genomic insights into alkan degradation activity of Oleiphilus messinensis.</title>
        <authorList>
            <person name="Kozyavkin S.A."/>
            <person name="Slesarev A.I."/>
            <person name="Golyshin P.N."/>
            <person name="Korzhenkov A."/>
            <person name="Golyshina O.N."/>
            <person name="Toshchakov S.V."/>
        </authorList>
    </citation>
    <scope>NUCLEOTIDE SEQUENCE [LARGE SCALE GENOMIC DNA]</scope>
    <source>
        <strain evidence="5 6">ME102</strain>
    </source>
</reference>
<organism evidence="5 6">
    <name type="scientific">Oleiphilus messinensis</name>
    <dbReference type="NCBI Taxonomy" id="141451"/>
    <lineage>
        <taxon>Bacteria</taxon>
        <taxon>Pseudomonadati</taxon>
        <taxon>Pseudomonadota</taxon>
        <taxon>Gammaproteobacteria</taxon>
        <taxon>Oceanospirillales</taxon>
        <taxon>Oleiphilaceae</taxon>
        <taxon>Oleiphilus</taxon>
    </lineage>
</organism>
<evidence type="ECO:0000313" key="6">
    <source>
        <dbReference type="Proteomes" id="UP000196027"/>
    </source>
</evidence>
<dbReference type="GO" id="GO:0003677">
    <property type="term" value="F:DNA binding"/>
    <property type="evidence" value="ECO:0007669"/>
    <property type="project" value="UniProtKB-KW"/>
</dbReference>
<dbReference type="KEGG" id="ome:OLMES_3424"/>
<evidence type="ECO:0000256" key="3">
    <source>
        <dbReference type="ARBA" id="ARBA00023163"/>
    </source>
</evidence>